<dbReference type="SUPFAM" id="SSF54106">
    <property type="entry name" value="LysM domain"/>
    <property type="match status" value="2"/>
</dbReference>
<accession>A0A3A4R5L3</accession>
<comment type="caution">
    <text evidence="3">The sequence shown here is derived from an EMBL/GenBank/DDBJ whole genome shotgun (WGS) entry which is preliminary data.</text>
</comment>
<proteinExistence type="predicted"/>
<dbReference type="PROSITE" id="PS51782">
    <property type="entry name" value="LYSM"/>
    <property type="match status" value="2"/>
</dbReference>
<dbReference type="GO" id="GO:0008932">
    <property type="term" value="F:lytic endotransglycosylase activity"/>
    <property type="evidence" value="ECO:0007669"/>
    <property type="project" value="TreeGrafter"/>
</dbReference>
<dbReference type="InterPro" id="IPR036779">
    <property type="entry name" value="LysM_dom_sf"/>
</dbReference>
<dbReference type="Gene3D" id="3.10.350.10">
    <property type="entry name" value="LysM domain"/>
    <property type="match status" value="2"/>
</dbReference>
<sequence>MNRKTITLVVAGHFLAVLMVGYISGCASNQPQAGRTRVLIKDEFARNSMPSSPQYVYTAPSSTVTYAPVQDMYPATSPSVAMSIPHSPSDQLYTVKKGDTLFSISRQYNVSHKELAHLNSITDPGLIKVGEQLRIPGGATQSVPQSSSTMMAKKAEPKVEKEEVKQVASKPVTQDYKPVPASTVRKTSTYAIHTVKRGENIWRIAEKYDVKVDAICELNNMNRNTELASGDRIKIPVN</sequence>
<reference evidence="3 4" key="1">
    <citation type="journal article" date="2017" name="ISME J.">
        <title>Energy and carbon metabolisms in a deep terrestrial subsurface fluid microbial community.</title>
        <authorList>
            <person name="Momper L."/>
            <person name="Jungbluth S.P."/>
            <person name="Lee M.D."/>
            <person name="Amend J.P."/>
        </authorList>
    </citation>
    <scope>NUCLEOTIDE SEQUENCE [LARGE SCALE GENOMIC DNA]</scope>
    <source>
        <strain evidence="3">SURF_26</strain>
    </source>
</reference>
<dbReference type="InterPro" id="IPR018392">
    <property type="entry name" value="LysM"/>
</dbReference>
<dbReference type="Proteomes" id="UP000266426">
    <property type="component" value="Unassembled WGS sequence"/>
</dbReference>
<dbReference type="SMART" id="SM00257">
    <property type="entry name" value="LysM"/>
    <property type="match status" value="2"/>
</dbReference>
<evidence type="ECO:0000259" key="2">
    <source>
        <dbReference type="PROSITE" id="PS51782"/>
    </source>
</evidence>
<evidence type="ECO:0000256" key="1">
    <source>
        <dbReference type="SAM" id="MobiDB-lite"/>
    </source>
</evidence>
<dbReference type="EMBL" id="QZJZ01000011">
    <property type="protein sequence ID" value="RJP61549.1"/>
    <property type="molecule type" value="Genomic_DNA"/>
</dbReference>
<dbReference type="AlphaFoldDB" id="A0A3A4R5L3"/>
<evidence type="ECO:0000313" key="3">
    <source>
        <dbReference type="EMBL" id="RJP61549.1"/>
    </source>
</evidence>
<dbReference type="PANTHER" id="PTHR33734">
    <property type="entry name" value="LYSM DOMAIN-CONTAINING GPI-ANCHORED PROTEIN 2"/>
    <property type="match status" value="1"/>
</dbReference>
<evidence type="ECO:0000313" key="4">
    <source>
        <dbReference type="Proteomes" id="UP000266426"/>
    </source>
</evidence>
<feature type="region of interest" description="Disordered" evidence="1">
    <location>
        <begin position="138"/>
        <end position="169"/>
    </location>
</feature>
<feature type="compositionally biased region" description="Polar residues" evidence="1">
    <location>
        <begin position="139"/>
        <end position="150"/>
    </location>
</feature>
<dbReference type="PANTHER" id="PTHR33734:SF22">
    <property type="entry name" value="MEMBRANE-BOUND LYTIC MUREIN TRANSGLYCOSYLASE D"/>
    <property type="match status" value="1"/>
</dbReference>
<feature type="domain" description="LysM" evidence="2">
    <location>
        <begin position="91"/>
        <end position="135"/>
    </location>
</feature>
<name>A0A3A4R5L3_9BACT</name>
<protein>
    <submittedName>
        <fullName evidence="3">LysM peptidoglycan-binding domain-containing protein</fullName>
    </submittedName>
</protein>
<gene>
    <name evidence="3" type="ORF">C4541_01730</name>
</gene>
<organism evidence="3 4">
    <name type="scientific">Candidatus Auribacter fodinae</name>
    <dbReference type="NCBI Taxonomy" id="2093366"/>
    <lineage>
        <taxon>Bacteria</taxon>
        <taxon>Pseudomonadati</taxon>
        <taxon>Candidatus Auribacterota</taxon>
        <taxon>Candidatus Auribacteria</taxon>
        <taxon>Candidatus Auribacterales</taxon>
        <taxon>Candidatus Auribacteraceae</taxon>
        <taxon>Candidatus Auribacter</taxon>
    </lineage>
</organism>
<dbReference type="CDD" id="cd00118">
    <property type="entry name" value="LysM"/>
    <property type="match status" value="2"/>
</dbReference>
<feature type="domain" description="LysM" evidence="2">
    <location>
        <begin position="191"/>
        <end position="235"/>
    </location>
</feature>
<dbReference type="Pfam" id="PF01476">
    <property type="entry name" value="LysM"/>
    <property type="match status" value="2"/>
</dbReference>
<feature type="compositionally biased region" description="Basic and acidic residues" evidence="1">
    <location>
        <begin position="153"/>
        <end position="165"/>
    </location>
</feature>